<evidence type="ECO:0000313" key="2">
    <source>
        <dbReference type="Proteomes" id="UP000324222"/>
    </source>
</evidence>
<protein>
    <submittedName>
        <fullName evidence="1">Uncharacterized protein</fullName>
    </submittedName>
</protein>
<comment type="caution">
    <text evidence="1">The sequence shown here is derived from an EMBL/GenBank/DDBJ whole genome shotgun (WGS) entry which is preliminary data.</text>
</comment>
<organism evidence="1 2">
    <name type="scientific">Portunus trituberculatus</name>
    <name type="common">Swimming crab</name>
    <name type="synonym">Neptunus trituberculatus</name>
    <dbReference type="NCBI Taxonomy" id="210409"/>
    <lineage>
        <taxon>Eukaryota</taxon>
        <taxon>Metazoa</taxon>
        <taxon>Ecdysozoa</taxon>
        <taxon>Arthropoda</taxon>
        <taxon>Crustacea</taxon>
        <taxon>Multicrustacea</taxon>
        <taxon>Malacostraca</taxon>
        <taxon>Eumalacostraca</taxon>
        <taxon>Eucarida</taxon>
        <taxon>Decapoda</taxon>
        <taxon>Pleocyemata</taxon>
        <taxon>Brachyura</taxon>
        <taxon>Eubrachyura</taxon>
        <taxon>Portunoidea</taxon>
        <taxon>Portunidae</taxon>
        <taxon>Portuninae</taxon>
        <taxon>Portunus</taxon>
    </lineage>
</organism>
<sequence length="77" mass="8856">MDQKTKHNRKEIRQRLGSLRKKSYVEQCWAGVQSTGQSRADADEWAGKHDTSLDAQCCAFMEWKGGEDVQRKPGTYH</sequence>
<proteinExistence type="predicted"/>
<evidence type="ECO:0000313" key="1">
    <source>
        <dbReference type="EMBL" id="MPC96266.1"/>
    </source>
</evidence>
<keyword evidence="2" id="KW-1185">Reference proteome</keyword>
<dbReference type="EMBL" id="VSRR010105237">
    <property type="protein sequence ID" value="MPC96266.1"/>
    <property type="molecule type" value="Genomic_DNA"/>
</dbReference>
<dbReference type="AlphaFoldDB" id="A0A5B7JPK9"/>
<reference evidence="1 2" key="1">
    <citation type="submission" date="2019-05" db="EMBL/GenBank/DDBJ databases">
        <title>Another draft genome of Portunus trituberculatus and its Hox gene families provides insights of decapod evolution.</title>
        <authorList>
            <person name="Jeong J.-H."/>
            <person name="Song I."/>
            <person name="Kim S."/>
            <person name="Choi T."/>
            <person name="Kim D."/>
            <person name="Ryu S."/>
            <person name="Kim W."/>
        </authorList>
    </citation>
    <scope>NUCLEOTIDE SEQUENCE [LARGE SCALE GENOMIC DNA]</scope>
    <source>
        <tissue evidence="1">Muscle</tissue>
    </source>
</reference>
<dbReference type="Proteomes" id="UP000324222">
    <property type="component" value="Unassembled WGS sequence"/>
</dbReference>
<accession>A0A5B7JPK9</accession>
<gene>
    <name evidence="1" type="ORF">E2C01_091515</name>
</gene>
<name>A0A5B7JPK9_PORTR</name>